<dbReference type="RefSeq" id="XP_066915142.1">
    <property type="nucleotide sequence ID" value="XM_067059041.1"/>
</dbReference>
<protein>
    <recommendedName>
        <fullName evidence="2">HECT-type E3 ubiquitin transferase</fullName>
        <ecNumber evidence="2">2.3.2.26</ecNumber>
    </recommendedName>
</protein>
<feature type="compositionally biased region" description="Polar residues" evidence="6">
    <location>
        <begin position="15"/>
        <end position="24"/>
    </location>
</feature>
<keyword evidence="4 5" id="KW-0833">Ubl conjugation pathway</keyword>
<dbReference type="FunFam" id="3.30.2160.10:FF:000004">
    <property type="entry name" value="probable E3 ubiquitin-protein ligase HERC4 isoform X1"/>
    <property type="match status" value="1"/>
</dbReference>
<sequence>MAGILKWRKNKEQKNTNTFSQIEKNVSPRDKNGSVTTSVQELPKGSDSAGKGSVGNQSKKLVSISDTPFKLQQLPKLKTADPPSAKNKHDIAKNNQPPPQPPPPAENHSKIKNYEDFSAAVLEAKITENYKEIRSFFEFIYGSFEELVKMFKVDDASHNQSYVDLDLEFLDYVDQSIKRMPKDMQKVVLRSIINSIMKDHKGIKKTADHLRGYLILLLNPLFSDTSTYVIFAHLLRQIASFQSSEHHYLLAWFRRLDIPIFERIVNKIKLFVGYVLFPTKNDVPDGDKSIWWIPSAVKVLALFNAANEQTNERRVPTSAFYIQAIELLELVTEYQTWQSGVQKFSFCQYPFLLSLRAKRFIMQKDSETKMLLEARQSLVNKVRQKQKPSMGMLFLNLDIRRNNLLEDSLKEISKKRADLKKKLRVIFKGEPGIDLGGVSKEWFFLLIQKFFKEDYGMFKYSEKRHNWWFTASSKDSFKEYNLCGVLLGLAIYNGINLDIRFPPIVYKKLLSPAIVPYNNPHAYVGVVPAGVDDLKQVYPEVAQGLRDLLEYDGDVEDDLCQTFMISFTENGQTMNRQLKANGDTIPVTNLNRQEYVNLYCDYLVNKCIYQQFYSFYHGFHSVCASNALLLLRPEEVETLVIGNPNFNIKDLEKITKYDGFKRTDATIRYFWETVHEFDQKLQRKLLFFSTGSDRIPVGGFKEMKFKITRIAGQNAVNMLPMAHTCFNQLCLPSYKSRKDIHEKLLIAISNAEGFGLE</sequence>
<comment type="catalytic activity">
    <reaction evidence="1">
        <text>S-ubiquitinyl-[E2 ubiquitin-conjugating enzyme]-L-cysteine + [acceptor protein]-L-lysine = [E2 ubiquitin-conjugating enzyme]-L-cysteine + N(6)-ubiquitinyl-[acceptor protein]-L-lysine.</text>
        <dbReference type="EC" id="2.3.2.26"/>
    </reaction>
</comment>
<proteinExistence type="predicted"/>
<dbReference type="InterPro" id="IPR035983">
    <property type="entry name" value="Hect_E3_ubiquitin_ligase"/>
</dbReference>
<evidence type="ECO:0000313" key="8">
    <source>
        <dbReference type="EnsemblMetazoa" id="CLYHEMP004638.1"/>
    </source>
</evidence>
<dbReference type="OrthoDB" id="5981550at2759"/>
<dbReference type="PANTHER" id="PTHR45700">
    <property type="entry name" value="UBIQUITIN-PROTEIN LIGASE E3C"/>
    <property type="match status" value="1"/>
</dbReference>
<feature type="compositionally biased region" description="Basic residues" evidence="6">
    <location>
        <begin position="1"/>
        <end position="11"/>
    </location>
</feature>
<dbReference type="Proteomes" id="UP000594262">
    <property type="component" value="Unplaced"/>
</dbReference>
<dbReference type="CDD" id="cd00078">
    <property type="entry name" value="HECTc"/>
    <property type="match status" value="1"/>
</dbReference>
<dbReference type="Gene3D" id="3.30.2410.10">
    <property type="entry name" value="Hect, E3 ligase catalytic domain"/>
    <property type="match status" value="1"/>
</dbReference>
<feature type="domain" description="HECT" evidence="7">
    <location>
        <begin position="415"/>
        <end position="757"/>
    </location>
</feature>
<dbReference type="SUPFAM" id="SSF56204">
    <property type="entry name" value="Hect, E3 ligase catalytic domain"/>
    <property type="match status" value="1"/>
</dbReference>
<dbReference type="Gene3D" id="3.90.1750.10">
    <property type="entry name" value="Hect, E3 ligase catalytic domains"/>
    <property type="match status" value="1"/>
</dbReference>
<dbReference type="PROSITE" id="PS50237">
    <property type="entry name" value="HECT"/>
    <property type="match status" value="1"/>
</dbReference>
<evidence type="ECO:0000256" key="3">
    <source>
        <dbReference type="ARBA" id="ARBA00022679"/>
    </source>
</evidence>
<dbReference type="Gene3D" id="3.30.2160.10">
    <property type="entry name" value="Hect, E3 ligase catalytic domain"/>
    <property type="match status" value="1"/>
</dbReference>
<dbReference type="GO" id="GO:0000209">
    <property type="term" value="P:protein polyubiquitination"/>
    <property type="evidence" value="ECO:0007669"/>
    <property type="project" value="InterPro"/>
</dbReference>
<evidence type="ECO:0000256" key="5">
    <source>
        <dbReference type="PROSITE-ProRule" id="PRU00104"/>
    </source>
</evidence>
<feature type="active site" description="Glycyl thioester intermediate" evidence="5">
    <location>
        <position position="725"/>
    </location>
</feature>
<dbReference type="EnsemblMetazoa" id="CLYHEMT004638.1">
    <property type="protein sequence ID" value="CLYHEMP004638.1"/>
    <property type="gene ID" value="CLYHEMG004638"/>
</dbReference>
<dbReference type="InterPro" id="IPR044611">
    <property type="entry name" value="E3A/B/C-like"/>
</dbReference>
<organism evidence="8 9">
    <name type="scientific">Clytia hemisphaerica</name>
    <dbReference type="NCBI Taxonomy" id="252671"/>
    <lineage>
        <taxon>Eukaryota</taxon>
        <taxon>Metazoa</taxon>
        <taxon>Cnidaria</taxon>
        <taxon>Hydrozoa</taxon>
        <taxon>Hydroidolina</taxon>
        <taxon>Leptothecata</taxon>
        <taxon>Obeliida</taxon>
        <taxon>Clytiidae</taxon>
        <taxon>Clytia</taxon>
    </lineage>
</organism>
<dbReference type="EC" id="2.3.2.26" evidence="2"/>
<dbReference type="SMART" id="SM00119">
    <property type="entry name" value="HECTc"/>
    <property type="match status" value="1"/>
</dbReference>
<dbReference type="InterPro" id="IPR000569">
    <property type="entry name" value="HECT_dom"/>
</dbReference>
<dbReference type="PANTHER" id="PTHR45700:SF9">
    <property type="entry name" value="HECT-TYPE E3 UBIQUITIN TRANSFERASE"/>
    <property type="match status" value="1"/>
</dbReference>
<keyword evidence="3" id="KW-0808">Transferase</keyword>
<feature type="region of interest" description="Disordered" evidence="6">
    <location>
        <begin position="1"/>
        <end position="110"/>
    </location>
</feature>
<evidence type="ECO:0000256" key="4">
    <source>
        <dbReference type="ARBA" id="ARBA00022786"/>
    </source>
</evidence>
<reference evidence="8" key="1">
    <citation type="submission" date="2021-01" db="UniProtKB">
        <authorList>
            <consortium name="EnsemblMetazoa"/>
        </authorList>
    </citation>
    <scope>IDENTIFICATION</scope>
</reference>
<feature type="compositionally biased region" description="Polar residues" evidence="6">
    <location>
        <begin position="54"/>
        <end position="66"/>
    </location>
</feature>
<evidence type="ECO:0000259" key="7">
    <source>
        <dbReference type="PROSITE" id="PS50237"/>
    </source>
</evidence>
<evidence type="ECO:0000313" key="9">
    <source>
        <dbReference type="Proteomes" id="UP000594262"/>
    </source>
</evidence>
<feature type="compositionally biased region" description="Pro residues" evidence="6">
    <location>
        <begin position="96"/>
        <end position="105"/>
    </location>
</feature>
<dbReference type="FunFam" id="3.30.2410.10:FF:000009">
    <property type="entry name" value="Probable E3 ubiquitin-protein ligase HECTD2"/>
    <property type="match status" value="1"/>
</dbReference>
<evidence type="ECO:0000256" key="6">
    <source>
        <dbReference type="SAM" id="MobiDB-lite"/>
    </source>
</evidence>
<keyword evidence="9" id="KW-1185">Reference proteome</keyword>
<evidence type="ECO:0000256" key="2">
    <source>
        <dbReference type="ARBA" id="ARBA00012485"/>
    </source>
</evidence>
<dbReference type="GO" id="GO:0061630">
    <property type="term" value="F:ubiquitin protein ligase activity"/>
    <property type="evidence" value="ECO:0007669"/>
    <property type="project" value="UniProtKB-EC"/>
</dbReference>
<accession>A0A7M5UV60</accession>
<dbReference type="Pfam" id="PF00632">
    <property type="entry name" value="HECT"/>
    <property type="match status" value="1"/>
</dbReference>
<name>A0A7M5UV60_9CNID</name>
<evidence type="ECO:0000256" key="1">
    <source>
        <dbReference type="ARBA" id="ARBA00000885"/>
    </source>
</evidence>
<dbReference type="AlphaFoldDB" id="A0A7M5UV60"/>
<dbReference type="GeneID" id="136802323"/>